<evidence type="ECO:0000313" key="4">
    <source>
        <dbReference type="Proteomes" id="UP000053477"/>
    </source>
</evidence>
<keyword evidence="2" id="KW-1133">Transmembrane helix</keyword>
<feature type="transmembrane region" description="Helical" evidence="2">
    <location>
        <begin position="73"/>
        <end position="93"/>
    </location>
</feature>
<feature type="transmembrane region" description="Helical" evidence="2">
    <location>
        <begin position="248"/>
        <end position="267"/>
    </location>
</feature>
<feature type="compositionally biased region" description="Polar residues" evidence="1">
    <location>
        <begin position="384"/>
        <end position="400"/>
    </location>
</feature>
<protein>
    <submittedName>
        <fullName evidence="3">Uncharacterized protein</fullName>
    </submittedName>
</protein>
<proteinExistence type="predicted"/>
<feature type="transmembrane region" description="Helical" evidence="2">
    <location>
        <begin position="131"/>
        <end position="150"/>
    </location>
</feature>
<feature type="region of interest" description="Disordered" evidence="1">
    <location>
        <begin position="377"/>
        <end position="415"/>
    </location>
</feature>
<feature type="transmembrane region" description="Helical" evidence="2">
    <location>
        <begin position="333"/>
        <end position="350"/>
    </location>
</feature>
<sequence>MASLFDLTQFPDRPSCFQPSITLVNLSCDTPSFSMLLFLNISDPASYFQHYCLNPPNDSCAFGFCPNSDIAGLAVRIASYVSAVCLSITVLYSPEDMTGAFYGQLLQIYSLVIATIVAIGSRQLSRLHANFVLFAVSSPLSLYIVTHAFVRSVSRKDTRLKPIFGYDTEEELGIQGGRVVPPVWMARLNRALVLILVPVWLVIFVITLMKKDWFIQESCGLRVYQGQVVDELLMVPAIFFASRSLNQQRAIVGSFSVIVIAWIAAIIRTRNLWYDRSSLDLKEPWGLWRNIRRRYPFLMFVTVILYPFSLWIAALENSAWFLNETADLSYGQLLAIFVAVPPLYSCFWLWKDLKLWISGLTWIKSLSSHARPLMRRNSSEGEDVTSSSNVANPVGVSSGSELRMNPSGPRAPDAAFLGNTGSSILTLSPPTSPKIAGDRTLASNLHLEIEDPLNTNSYQGRESSLTRMVYTRRNPDAT</sequence>
<organism evidence="3 4">
    <name type="scientific">Schizopora paradoxa</name>
    <dbReference type="NCBI Taxonomy" id="27342"/>
    <lineage>
        <taxon>Eukaryota</taxon>
        <taxon>Fungi</taxon>
        <taxon>Dikarya</taxon>
        <taxon>Basidiomycota</taxon>
        <taxon>Agaricomycotina</taxon>
        <taxon>Agaricomycetes</taxon>
        <taxon>Hymenochaetales</taxon>
        <taxon>Schizoporaceae</taxon>
        <taxon>Schizopora</taxon>
    </lineage>
</organism>
<reference evidence="3 4" key="1">
    <citation type="submission" date="2015-04" db="EMBL/GenBank/DDBJ databases">
        <title>Complete genome sequence of Schizopora paradoxa KUC8140, a cosmopolitan wood degrader in East Asia.</title>
        <authorList>
            <consortium name="DOE Joint Genome Institute"/>
            <person name="Min B."/>
            <person name="Park H."/>
            <person name="Jang Y."/>
            <person name="Kim J.-J."/>
            <person name="Kim K.H."/>
            <person name="Pangilinan J."/>
            <person name="Lipzen A."/>
            <person name="Riley R."/>
            <person name="Grigoriev I.V."/>
            <person name="Spatafora J.W."/>
            <person name="Choi I.-G."/>
        </authorList>
    </citation>
    <scope>NUCLEOTIDE SEQUENCE [LARGE SCALE GENOMIC DNA]</scope>
    <source>
        <strain evidence="3 4">KUC8140</strain>
    </source>
</reference>
<dbReference type="OrthoDB" id="3234297at2759"/>
<evidence type="ECO:0000256" key="2">
    <source>
        <dbReference type="SAM" id="Phobius"/>
    </source>
</evidence>
<name>A0A0H2S306_9AGAM</name>
<evidence type="ECO:0000313" key="3">
    <source>
        <dbReference type="EMBL" id="KLO18307.1"/>
    </source>
</evidence>
<accession>A0A0H2S306</accession>
<evidence type="ECO:0000256" key="1">
    <source>
        <dbReference type="SAM" id="MobiDB-lite"/>
    </source>
</evidence>
<keyword evidence="2" id="KW-0472">Membrane</keyword>
<feature type="transmembrane region" description="Helical" evidence="2">
    <location>
        <begin position="191"/>
        <end position="209"/>
    </location>
</feature>
<gene>
    <name evidence="3" type="ORF">SCHPADRAFT_936375</name>
</gene>
<dbReference type="EMBL" id="KQ085896">
    <property type="protein sequence ID" value="KLO18307.1"/>
    <property type="molecule type" value="Genomic_DNA"/>
</dbReference>
<keyword evidence="4" id="KW-1185">Reference proteome</keyword>
<dbReference type="InParanoid" id="A0A0H2S306"/>
<dbReference type="Proteomes" id="UP000053477">
    <property type="component" value="Unassembled WGS sequence"/>
</dbReference>
<feature type="transmembrane region" description="Helical" evidence="2">
    <location>
        <begin position="295"/>
        <end position="313"/>
    </location>
</feature>
<dbReference type="AlphaFoldDB" id="A0A0H2S306"/>
<feature type="transmembrane region" description="Helical" evidence="2">
    <location>
        <begin position="99"/>
        <end position="119"/>
    </location>
</feature>
<keyword evidence="2" id="KW-0812">Transmembrane</keyword>